<name>A0ABS4DBI4_9CHLR</name>
<evidence type="ECO:0008006" key="5">
    <source>
        <dbReference type="Google" id="ProtNLM"/>
    </source>
</evidence>
<proteinExistence type="predicted"/>
<evidence type="ECO:0000313" key="3">
    <source>
        <dbReference type="EMBL" id="MBP1466800.1"/>
    </source>
</evidence>
<keyword evidence="2" id="KW-0732">Signal</keyword>
<gene>
    <name evidence="3" type="ORF">EYB53_013890</name>
</gene>
<feature type="region of interest" description="Disordered" evidence="1">
    <location>
        <begin position="28"/>
        <end position="58"/>
    </location>
</feature>
<feature type="region of interest" description="Disordered" evidence="1">
    <location>
        <begin position="144"/>
        <end position="199"/>
    </location>
</feature>
<feature type="compositionally biased region" description="Polar residues" evidence="1">
    <location>
        <begin position="168"/>
        <end position="178"/>
    </location>
</feature>
<protein>
    <recommendedName>
        <fullName evidence="5">DUF4168 domain-containing protein</fullName>
    </recommendedName>
</protein>
<evidence type="ECO:0000256" key="2">
    <source>
        <dbReference type="SAM" id="SignalP"/>
    </source>
</evidence>
<dbReference type="EMBL" id="SIJK02000024">
    <property type="protein sequence ID" value="MBP1466800.1"/>
    <property type="molecule type" value="Genomic_DNA"/>
</dbReference>
<feature type="chain" id="PRO_5045212155" description="DUF4168 domain-containing protein" evidence="2">
    <location>
        <begin position="31"/>
        <end position="199"/>
    </location>
</feature>
<dbReference type="RefSeq" id="WP_135478903.1">
    <property type="nucleotide sequence ID" value="NZ_SIJK02000024.1"/>
</dbReference>
<reference evidence="3 4" key="1">
    <citation type="submission" date="2021-03" db="EMBL/GenBank/DDBJ databases">
        <authorList>
            <person name="Grouzdev D.S."/>
        </authorList>
    </citation>
    <scope>NUCLEOTIDE SEQUENCE [LARGE SCALE GENOMIC DNA]</scope>
    <source>
        <strain evidence="3 4">M50-1</strain>
    </source>
</reference>
<feature type="signal peptide" evidence="2">
    <location>
        <begin position="1"/>
        <end position="30"/>
    </location>
</feature>
<accession>A0ABS4DBI4</accession>
<dbReference type="Proteomes" id="UP001193081">
    <property type="component" value="Unassembled WGS sequence"/>
</dbReference>
<sequence>MKRIFSLFATGIGLALLALVALSFAPAASAQGGPPTSAAQQGASSRDRSQGSNGRMGRADQSLVAQAANALGLTRAELVAQLGTDGTIAAALQSGGVDPSAFVQTMIASRTERLEAAVAAGHMTQAEADARLATIEAQLTERINQPLSMLGKGNQGNQGNQGNRDRANQGTRQQSNDGTCDGTGTCDQSGGQQRRGGNR</sequence>
<organism evidence="3 4">
    <name type="scientific">Candidatus Chloroploca mongolica</name>
    <dbReference type="NCBI Taxonomy" id="2528176"/>
    <lineage>
        <taxon>Bacteria</taxon>
        <taxon>Bacillati</taxon>
        <taxon>Chloroflexota</taxon>
        <taxon>Chloroflexia</taxon>
        <taxon>Chloroflexales</taxon>
        <taxon>Chloroflexineae</taxon>
        <taxon>Oscillochloridaceae</taxon>
        <taxon>Candidatus Chloroploca</taxon>
    </lineage>
</organism>
<comment type="caution">
    <text evidence="3">The sequence shown here is derived from an EMBL/GenBank/DDBJ whole genome shotgun (WGS) entry which is preliminary data.</text>
</comment>
<evidence type="ECO:0000313" key="4">
    <source>
        <dbReference type="Proteomes" id="UP001193081"/>
    </source>
</evidence>
<keyword evidence="4" id="KW-1185">Reference proteome</keyword>
<evidence type="ECO:0000256" key="1">
    <source>
        <dbReference type="SAM" id="MobiDB-lite"/>
    </source>
</evidence>